<dbReference type="AlphaFoldDB" id="A0A645INP6"/>
<protein>
    <recommendedName>
        <fullName evidence="2">RecJ OB domain-containing protein</fullName>
    </recommendedName>
</protein>
<gene>
    <name evidence="3" type="ORF">SDC9_200604</name>
</gene>
<dbReference type="InterPro" id="IPR041122">
    <property type="entry name" value="RecJ_OB"/>
</dbReference>
<dbReference type="PANTHER" id="PTHR30255">
    <property type="entry name" value="SINGLE-STRANDED-DNA-SPECIFIC EXONUCLEASE RECJ"/>
    <property type="match status" value="1"/>
</dbReference>
<evidence type="ECO:0000259" key="2">
    <source>
        <dbReference type="Pfam" id="PF17768"/>
    </source>
</evidence>
<dbReference type="GO" id="GO:0016787">
    <property type="term" value="F:hydrolase activity"/>
    <property type="evidence" value="ECO:0007669"/>
    <property type="project" value="UniProtKB-KW"/>
</dbReference>
<comment type="caution">
    <text evidence="3">The sequence shown here is derived from an EMBL/GenBank/DDBJ whole genome shotgun (WGS) entry which is preliminary data.</text>
</comment>
<keyword evidence="1" id="KW-0378">Hydrolase</keyword>
<sequence length="114" mass="12539">MLLAPFGKGNPVPLFGIKNLIASGIRFLGADRSVVKMTSTDSERTGSLNGVYFGGYENFIKILKENYGGLICDKVMAGGNVKLNMDMVFNIDINEFRGEESVQLIIKDFRKAVL</sequence>
<dbReference type="Gene3D" id="2.40.50.460">
    <property type="match status" value="1"/>
</dbReference>
<feature type="domain" description="RecJ OB" evidence="2">
    <location>
        <begin position="2"/>
        <end position="108"/>
    </location>
</feature>
<dbReference type="InterPro" id="IPR051673">
    <property type="entry name" value="SSDNA_exonuclease_RecJ"/>
</dbReference>
<accession>A0A645INP6</accession>
<evidence type="ECO:0000256" key="1">
    <source>
        <dbReference type="ARBA" id="ARBA00022801"/>
    </source>
</evidence>
<organism evidence="3">
    <name type="scientific">bioreactor metagenome</name>
    <dbReference type="NCBI Taxonomy" id="1076179"/>
    <lineage>
        <taxon>unclassified sequences</taxon>
        <taxon>metagenomes</taxon>
        <taxon>ecological metagenomes</taxon>
    </lineage>
</organism>
<evidence type="ECO:0000313" key="3">
    <source>
        <dbReference type="EMBL" id="MPN52941.1"/>
    </source>
</evidence>
<dbReference type="EMBL" id="VSSQ01119550">
    <property type="protein sequence ID" value="MPN52941.1"/>
    <property type="molecule type" value="Genomic_DNA"/>
</dbReference>
<reference evidence="3" key="1">
    <citation type="submission" date="2019-08" db="EMBL/GenBank/DDBJ databases">
        <authorList>
            <person name="Kucharzyk K."/>
            <person name="Murdoch R.W."/>
            <person name="Higgins S."/>
            <person name="Loffler F."/>
        </authorList>
    </citation>
    <scope>NUCLEOTIDE SEQUENCE</scope>
</reference>
<proteinExistence type="predicted"/>
<name>A0A645INP6_9ZZZZ</name>
<dbReference type="Pfam" id="PF17768">
    <property type="entry name" value="RecJ_OB"/>
    <property type="match status" value="1"/>
</dbReference>
<dbReference type="PANTHER" id="PTHR30255:SF2">
    <property type="entry name" value="SINGLE-STRANDED-DNA-SPECIFIC EXONUCLEASE RECJ"/>
    <property type="match status" value="1"/>
</dbReference>